<keyword evidence="1" id="KW-0732">Signal</keyword>
<dbReference type="Proteomes" id="UP000015104">
    <property type="component" value="Unassembled WGS sequence"/>
</dbReference>
<name>T1KX78_TETUR</name>
<accession>T1KX78</accession>
<dbReference type="AlphaFoldDB" id="T1KX78"/>
<feature type="signal peptide" evidence="1">
    <location>
        <begin position="1"/>
        <end position="22"/>
    </location>
</feature>
<dbReference type="EnsemblMetazoa" id="tetur25g01420.1">
    <property type="protein sequence ID" value="tetur25g01420.1"/>
    <property type="gene ID" value="tetur25g01420"/>
</dbReference>
<evidence type="ECO:0008006" key="4">
    <source>
        <dbReference type="Google" id="ProtNLM"/>
    </source>
</evidence>
<reference evidence="3" key="1">
    <citation type="submission" date="2011-08" db="EMBL/GenBank/DDBJ databases">
        <authorList>
            <person name="Rombauts S."/>
        </authorList>
    </citation>
    <scope>NUCLEOTIDE SEQUENCE</scope>
    <source>
        <strain evidence="3">London</strain>
    </source>
</reference>
<dbReference type="EMBL" id="CAEY01000676">
    <property type="status" value="NOT_ANNOTATED_CDS"/>
    <property type="molecule type" value="Genomic_DNA"/>
</dbReference>
<dbReference type="HOGENOM" id="CLU_2888642_0_0_1"/>
<protein>
    <recommendedName>
        <fullName evidence="4">Secreted protein</fullName>
    </recommendedName>
</protein>
<reference evidence="2" key="2">
    <citation type="submission" date="2015-06" db="UniProtKB">
        <authorList>
            <consortium name="EnsemblMetazoa"/>
        </authorList>
    </citation>
    <scope>IDENTIFICATION</scope>
</reference>
<evidence type="ECO:0000256" key="1">
    <source>
        <dbReference type="SAM" id="SignalP"/>
    </source>
</evidence>
<sequence>MMNLILITIFKLFLSCSIQVSTNKGRPVSKVIRKICKFQQVRDFVERQIVQHFNQKTMFFNLI</sequence>
<organism evidence="2 3">
    <name type="scientific">Tetranychus urticae</name>
    <name type="common">Two-spotted spider mite</name>
    <dbReference type="NCBI Taxonomy" id="32264"/>
    <lineage>
        <taxon>Eukaryota</taxon>
        <taxon>Metazoa</taxon>
        <taxon>Ecdysozoa</taxon>
        <taxon>Arthropoda</taxon>
        <taxon>Chelicerata</taxon>
        <taxon>Arachnida</taxon>
        <taxon>Acari</taxon>
        <taxon>Acariformes</taxon>
        <taxon>Trombidiformes</taxon>
        <taxon>Prostigmata</taxon>
        <taxon>Eleutherengona</taxon>
        <taxon>Raphignathae</taxon>
        <taxon>Tetranychoidea</taxon>
        <taxon>Tetranychidae</taxon>
        <taxon>Tetranychus</taxon>
    </lineage>
</organism>
<keyword evidence="3" id="KW-1185">Reference proteome</keyword>
<evidence type="ECO:0000313" key="2">
    <source>
        <dbReference type="EnsemblMetazoa" id="tetur25g01420.1"/>
    </source>
</evidence>
<evidence type="ECO:0000313" key="3">
    <source>
        <dbReference type="Proteomes" id="UP000015104"/>
    </source>
</evidence>
<proteinExistence type="predicted"/>
<feature type="chain" id="PRO_5004591997" description="Secreted protein" evidence="1">
    <location>
        <begin position="23"/>
        <end position="63"/>
    </location>
</feature>